<keyword evidence="2" id="KW-1133">Transmembrane helix</keyword>
<feature type="transmembrane region" description="Helical" evidence="2">
    <location>
        <begin position="90"/>
        <end position="115"/>
    </location>
</feature>
<comment type="caution">
    <text evidence="3">The sequence shown here is derived from an EMBL/GenBank/DDBJ whole genome shotgun (WGS) entry which is preliminary data.</text>
</comment>
<feature type="compositionally biased region" description="Polar residues" evidence="1">
    <location>
        <begin position="301"/>
        <end position="311"/>
    </location>
</feature>
<keyword evidence="2" id="KW-0812">Transmembrane</keyword>
<feature type="compositionally biased region" description="Low complexity" evidence="1">
    <location>
        <begin position="60"/>
        <end position="72"/>
    </location>
</feature>
<feature type="region of interest" description="Disordered" evidence="1">
    <location>
        <begin position="1"/>
        <end position="85"/>
    </location>
</feature>
<dbReference type="Proteomes" id="UP000234198">
    <property type="component" value="Unassembled WGS sequence"/>
</dbReference>
<dbReference type="EMBL" id="PKKM01000002">
    <property type="protein sequence ID" value="PKY65243.1"/>
    <property type="molecule type" value="Genomic_DNA"/>
</dbReference>
<feature type="compositionally biased region" description="Low complexity" evidence="1">
    <location>
        <begin position="32"/>
        <end position="47"/>
    </location>
</feature>
<reference evidence="3 4" key="1">
    <citation type="submission" date="2017-12" db="EMBL/GenBank/DDBJ databases">
        <title>Phylogenetic diversity of female urinary microbiome.</title>
        <authorList>
            <person name="Thomas-White K."/>
            <person name="Wolfe A.J."/>
        </authorList>
    </citation>
    <scope>NUCLEOTIDE SEQUENCE [LARGE SCALE GENOMIC DNA]</scope>
    <source>
        <strain evidence="3 4">UMB0018</strain>
    </source>
</reference>
<evidence type="ECO:0000313" key="4">
    <source>
        <dbReference type="Proteomes" id="UP000234198"/>
    </source>
</evidence>
<keyword evidence="2" id="KW-0472">Membrane</keyword>
<feature type="region of interest" description="Disordered" evidence="1">
    <location>
        <begin position="291"/>
        <end position="311"/>
    </location>
</feature>
<sequence>MADQRKNSPRRPTSRRSTSGGATGRTGDRASRAAAGSRTSTGRAASSKASPSTKRGSASAPKAQRGGAAQAAAKKKGGGRPPVNLWPRRIITGLGLILILALIVWGIVAAVRAIAGAFTADPAPQSTPQSAVQSGALDASGYTLKGGQEATADGLLTDGTTIDIPACLDRDITVTAKATETSSGSAMPVTLTLENRGSVACSTSLSRFALQISTGDLQVYNSAKCGEDQQSSTTLLLRPGATWSGALRWDGYVYTNGCTTPAGGASAASAGTYKVAVTMGTREVGSTVVDVTPAPTPAPQSGAQSGAQSGR</sequence>
<protein>
    <submittedName>
        <fullName evidence="3">Uncharacterized protein</fullName>
    </submittedName>
</protein>
<accession>A0A2I1I2B4</accession>
<proteinExistence type="predicted"/>
<evidence type="ECO:0000256" key="1">
    <source>
        <dbReference type="SAM" id="MobiDB-lite"/>
    </source>
</evidence>
<organism evidence="3 4">
    <name type="scientific">Schaalia odontolytica</name>
    <dbReference type="NCBI Taxonomy" id="1660"/>
    <lineage>
        <taxon>Bacteria</taxon>
        <taxon>Bacillati</taxon>
        <taxon>Actinomycetota</taxon>
        <taxon>Actinomycetes</taxon>
        <taxon>Actinomycetales</taxon>
        <taxon>Actinomycetaceae</taxon>
        <taxon>Schaalia</taxon>
    </lineage>
</organism>
<evidence type="ECO:0000313" key="3">
    <source>
        <dbReference type="EMBL" id="PKY65243.1"/>
    </source>
</evidence>
<dbReference type="RefSeq" id="WP_101600638.1">
    <property type="nucleotide sequence ID" value="NZ_PKKM01000002.1"/>
</dbReference>
<name>A0A2I1I2B4_9ACTO</name>
<gene>
    <name evidence="3" type="ORF">CYJ22_01820</name>
</gene>
<dbReference type="AlphaFoldDB" id="A0A2I1I2B4"/>
<evidence type="ECO:0000256" key="2">
    <source>
        <dbReference type="SAM" id="Phobius"/>
    </source>
</evidence>